<protein>
    <recommendedName>
        <fullName evidence="1">Transposase MuDR plant domain-containing protein</fullName>
    </recommendedName>
</protein>
<evidence type="ECO:0000313" key="2">
    <source>
        <dbReference type="EMBL" id="CAI9777595.1"/>
    </source>
</evidence>
<proteinExistence type="predicted"/>
<dbReference type="Proteomes" id="UP000834106">
    <property type="component" value="Chromosome 15"/>
</dbReference>
<dbReference type="AlphaFoldDB" id="A0AAD2E7N3"/>
<reference evidence="2" key="1">
    <citation type="submission" date="2023-05" db="EMBL/GenBank/DDBJ databases">
        <authorList>
            <person name="Huff M."/>
        </authorList>
    </citation>
    <scope>NUCLEOTIDE SEQUENCE</scope>
</reference>
<keyword evidence="3" id="KW-1185">Reference proteome</keyword>
<evidence type="ECO:0000313" key="3">
    <source>
        <dbReference type="Proteomes" id="UP000834106"/>
    </source>
</evidence>
<dbReference type="EMBL" id="OU503050">
    <property type="protein sequence ID" value="CAI9777595.1"/>
    <property type="molecule type" value="Genomic_DNA"/>
</dbReference>
<gene>
    <name evidence="2" type="ORF">FPE_LOCUS25025</name>
</gene>
<name>A0AAD2E7N3_9LAMI</name>
<sequence>MDMHTVVEYKEAPELCSSLYASSDEIKFGNGSDSKDDIGRSNYPEYYDGNEKKNPHLEVGLLFTSFDELKSVVRNYVVFNWVDPIFKRNDKDRVHCVCKDGCPWKL</sequence>
<accession>A0AAD2E7N3</accession>
<dbReference type="InterPro" id="IPR004332">
    <property type="entry name" value="Transposase_MuDR"/>
</dbReference>
<evidence type="ECO:0000259" key="1">
    <source>
        <dbReference type="Pfam" id="PF03108"/>
    </source>
</evidence>
<dbReference type="Pfam" id="PF03108">
    <property type="entry name" value="DBD_Tnp_Mut"/>
    <property type="match status" value="1"/>
</dbReference>
<feature type="domain" description="Transposase MuDR plant" evidence="1">
    <location>
        <begin position="57"/>
        <end position="105"/>
    </location>
</feature>
<organism evidence="2 3">
    <name type="scientific">Fraxinus pennsylvanica</name>
    <dbReference type="NCBI Taxonomy" id="56036"/>
    <lineage>
        <taxon>Eukaryota</taxon>
        <taxon>Viridiplantae</taxon>
        <taxon>Streptophyta</taxon>
        <taxon>Embryophyta</taxon>
        <taxon>Tracheophyta</taxon>
        <taxon>Spermatophyta</taxon>
        <taxon>Magnoliopsida</taxon>
        <taxon>eudicotyledons</taxon>
        <taxon>Gunneridae</taxon>
        <taxon>Pentapetalae</taxon>
        <taxon>asterids</taxon>
        <taxon>lamiids</taxon>
        <taxon>Lamiales</taxon>
        <taxon>Oleaceae</taxon>
        <taxon>Oleeae</taxon>
        <taxon>Fraxinus</taxon>
    </lineage>
</organism>